<comment type="function">
    <text evidence="9">Single strand-specific metallo-endoribonuclease involved in late-stage 70S ribosome quality control and in maturation of the 3' terminus of the 16S rRNA.</text>
</comment>
<evidence type="ECO:0000256" key="2">
    <source>
        <dbReference type="ARBA" id="ARBA00022517"/>
    </source>
</evidence>
<dbReference type="Gene3D" id="3.40.390.30">
    <property type="entry name" value="Metalloproteases ('zincins'), catalytic domain"/>
    <property type="match status" value="1"/>
</dbReference>
<dbReference type="HAMAP" id="MF_00009">
    <property type="entry name" value="Endoribonucl_YbeY"/>
    <property type="match status" value="1"/>
</dbReference>
<dbReference type="Proteomes" id="UP000324781">
    <property type="component" value="Unassembled WGS sequence"/>
</dbReference>
<dbReference type="EC" id="3.1.-.-" evidence="9"/>
<keyword evidence="6 9" id="KW-0255">Endonuclease</keyword>
<evidence type="ECO:0000256" key="5">
    <source>
        <dbReference type="ARBA" id="ARBA00022723"/>
    </source>
</evidence>
<dbReference type="InterPro" id="IPR002036">
    <property type="entry name" value="YbeY"/>
</dbReference>
<dbReference type="InterPro" id="IPR020549">
    <property type="entry name" value="YbeY_CS"/>
</dbReference>
<dbReference type="GO" id="GO:0005737">
    <property type="term" value="C:cytoplasm"/>
    <property type="evidence" value="ECO:0007669"/>
    <property type="project" value="UniProtKB-SubCell"/>
</dbReference>
<keyword evidence="7 9" id="KW-0378">Hydrolase</keyword>
<dbReference type="Pfam" id="PF02130">
    <property type="entry name" value="YbeY"/>
    <property type="match status" value="1"/>
</dbReference>
<keyword evidence="3 9" id="KW-0698">rRNA processing</keyword>
<name>A0A1M6JVX3_9FIRM</name>
<feature type="binding site" evidence="9">
    <location>
        <position position="131"/>
    </location>
    <ligand>
        <name>Zn(2+)</name>
        <dbReference type="ChEBI" id="CHEBI:29105"/>
        <note>catalytic</note>
    </ligand>
</feature>
<feature type="binding site" evidence="9">
    <location>
        <position position="127"/>
    </location>
    <ligand>
        <name>Zn(2+)</name>
        <dbReference type="ChEBI" id="CHEBI:29105"/>
        <note>catalytic</note>
    </ligand>
</feature>
<dbReference type="PANTHER" id="PTHR46986">
    <property type="entry name" value="ENDORIBONUCLEASE YBEY, CHLOROPLASTIC"/>
    <property type="match status" value="1"/>
</dbReference>
<dbReference type="OrthoDB" id="9807740at2"/>
<evidence type="ECO:0000256" key="6">
    <source>
        <dbReference type="ARBA" id="ARBA00022759"/>
    </source>
</evidence>
<evidence type="ECO:0000256" key="1">
    <source>
        <dbReference type="ARBA" id="ARBA00010875"/>
    </source>
</evidence>
<organism evidence="10 11">
    <name type="scientific">Thermoclostridium caenicola</name>
    <dbReference type="NCBI Taxonomy" id="659425"/>
    <lineage>
        <taxon>Bacteria</taxon>
        <taxon>Bacillati</taxon>
        <taxon>Bacillota</taxon>
        <taxon>Clostridia</taxon>
        <taxon>Eubacteriales</taxon>
        <taxon>Oscillospiraceae</taxon>
        <taxon>Thermoclostridium</taxon>
    </lineage>
</organism>
<evidence type="ECO:0000313" key="10">
    <source>
        <dbReference type="EMBL" id="SHJ50851.1"/>
    </source>
</evidence>
<dbReference type="InterPro" id="IPR023091">
    <property type="entry name" value="MetalPrtase_cat_dom_sf_prd"/>
</dbReference>
<dbReference type="GO" id="GO:0004521">
    <property type="term" value="F:RNA endonuclease activity"/>
    <property type="evidence" value="ECO:0007669"/>
    <property type="project" value="UniProtKB-UniRule"/>
</dbReference>
<keyword evidence="11" id="KW-1185">Reference proteome</keyword>
<accession>A0A1M6JVX3</accession>
<evidence type="ECO:0000256" key="4">
    <source>
        <dbReference type="ARBA" id="ARBA00022722"/>
    </source>
</evidence>
<dbReference type="NCBIfam" id="TIGR00043">
    <property type="entry name" value="rRNA maturation RNase YbeY"/>
    <property type="match status" value="1"/>
</dbReference>
<dbReference type="GO" id="GO:0008270">
    <property type="term" value="F:zinc ion binding"/>
    <property type="evidence" value="ECO:0007669"/>
    <property type="project" value="UniProtKB-UniRule"/>
</dbReference>
<comment type="cofactor">
    <cofactor evidence="9">
        <name>Zn(2+)</name>
        <dbReference type="ChEBI" id="CHEBI:29105"/>
    </cofactor>
    <text evidence="9">Binds 1 zinc ion.</text>
</comment>
<evidence type="ECO:0000256" key="3">
    <source>
        <dbReference type="ARBA" id="ARBA00022552"/>
    </source>
</evidence>
<gene>
    <name evidence="9" type="primary">ybeY</name>
    <name evidence="10" type="ORF">SAMN05444373_10636</name>
</gene>
<dbReference type="PANTHER" id="PTHR46986:SF1">
    <property type="entry name" value="ENDORIBONUCLEASE YBEY, CHLOROPLASTIC"/>
    <property type="match status" value="1"/>
</dbReference>
<dbReference type="GO" id="GO:0006364">
    <property type="term" value="P:rRNA processing"/>
    <property type="evidence" value="ECO:0007669"/>
    <property type="project" value="UniProtKB-UniRule"/>
</dbReference>
<dbReference type="SUPFAM" id="SSF55486">
    <property type="entry name" value="Metalloproteases ('zincins'), catalytic domain"/>
    <property type="match status" value="1"/>
</dbReference>
<protein>
    <recommendedName>
        <fullName evidence="9">Endoribonuclease YbeY</fullName>
        <ecNumber evidence="9">3.1.-.-</ecNumber>
    </recommendedName>
</protein>
<keyword evidence="5 9" id="KW-0479">Metal-binding</keyword>
<feature type="binding site" evidence="9">
    <location>
        <position position="137"/>
    </location>
    <ligand>
        <name>Zn(2+)</name>
        <dbReference type="ChEBI" id="CHEBI:29105"/>
        <note>catalytic</note>
    </ligand>
</feature>
<evidence type="ECO:0000256" key="9">
    <source>
        <dbReference type="HAMAP-Rule" id="MF_00009"/>
    </source>
</evidence>
<dbReference type="EMBL" id="FQZP01000063">
    <property type="protein sequence ID" value="SHJ50851.1"/>
    <property type="molecule type" value="Genomic_DNA"/>
</dbReference>
<reference evidence="10 11" key="1">
    <citation type="submission" date="2016-11" db="EMBL/GenBank/DDBJ databases">
        <authorList>
            <person name="Varghese N."/>
            <person name="Submissions S."/>
        </authorList>
    </citation>
    <scope>NUCLEOTIDE SEQUENCE [LARGE SCALE GENOMIC DNA]</scope>
    <source>
        <strain evidence="10 11">DSM 19027</strain>
    </source>
</reference>
<dbReference type="GO" id="GO:0004222">
    <property type="term" value="F:metalloendopeptidase activity"/>
    <property type="evidence" value="ECO:0007669"/>
    <property type="project" value="InterPro"/>
</dbReference>
<evidence type="ECO:0000256" key="7">
    <source>
        <dbReference type="ARBA" id="ARBA00022801"/>
    </source>
</evidence>
<comment type="similarity">
    <text evidence="1 9">Belongs to the endoribonuclease YbeY family.</text>
</comment>
<keyword evidence="9" id="KW-0963">Cytoplasm</keyword>
<keyword evidence="4 9" id="KW-0540">Nuclease</keyword>
<keyword evidence="2 9" id="KW-0690">Ribosome biogenesis</keyword>
<evidence type="ECO:0000256" key="8">
    <source>
        <dbReference type="ARBA" id="ARBA00022833"/>
    </source>
</evidence>
<dbReference type="RefSeq" id="WP_149679573.1">
    <property type="nucleotide sequence ID" value="NZ_FQZP01000063.1"/>
</dbReference>
<dbReference type="AlphaFoldDB" id="A0A1M6JVX3"/>
<evidence type="ECO:0000313" key="11">
    <source>
        <dbReference type="Proteomes" id="UP000324781"/>
    </source>
</evidence>
<keyword evidence="8 9" id="KW-0862">Zinc</keyword>
<comment type="subcellular location">
    <subcellularLocation>
        <location evidence="9">Cytoplasm</location>
    </subcellularLocation>
</comment>
<dbReference type="PROSITE" id="PS01306">
    <property type="entry name" value="UPF0054"/>
    <property type="match status" value="1"/>
</dbReference>
<proteinExistence type="inferred from homology"/>
<sequence>MAVTVYNRQKIISLPREIISLIKKGVRLCARQNGFTHPYDVWITLVDNDRIAQINEEHRNIQAPTDVLSFPLLDFSGGVLDIQPGDIDPHTKRVALGDIIISVEKAQEQADAYGHSFEREIAFLAVHGMLHLLGYDHEQPDEEKDMIQRQERVLQELNLPR</sequence>